<reference evidence="1 2" key="1">
    <citation type="submission" date="2017-11" db="EMBL/GenBank/DDBJ databases">
        <title>The genome sequence of Pantoea rodasii DSM 26611.</title>
        <authorList>
            <person name="Gao J."/>
            <person name="Mao X."/>
            <person name="Sun J."/>
        </authorList>
    </citation>
    <scope>NUCLEOTIDE SEQUENCE [LARGE SCALE GENOMIC DNA]</scope>
    <source>
        <strain evidence="1 2">DSM 26611</strain>
    </source>
</reference>
<protein>
    <submittedName>
        <fullName evidence="1">Uncharacterized protein</fullName>
    </submittedName>
</protein>
<dbReference type="AlphaFoldDB" id="A0A2M9WDA7"/>
<dbReference type="STRING" id="1076549.HA45_22765"/>
<comment type="caution">
    <text evidence="1">The sequence shown here is derived from an EMBL/GenBank/DDBJ whole genome shotgun (WGS) entry which is preliminary data.</text>
</comment>
<keyword evidence="2" id="KW-1185">Reference proteome</keyword>
<name>A0A2M9WDA7_9GAMM</name>
<dbReference type="Proteomes" id="UP000232062">
    <property type="component" value="Unassembled WGS sequence"/>
</dbReference>
<proteinExistence type="predicted"/>
<organism evidence="1 2">
    <name type="scientific">Pantoea rodasii</name>
    <dbReference type="NCBI Taxonomy" id="1076549"/>
    <lineage>
        <taxon>Bacteria</taxon>
        <taxon>Pseudomonadati</taxon>
        <taxon>Pseudomonadota</taxon>
        <taxon>Gammaproteobacteria</taxon>
        <taxon>Enterobacterales</taxon>
        <taxon>Erwiniaceae</taxon>
        <taxon>Pantoea</taxon>
    </lineage>
</organism>
<evidence type="ECO:0000313" key="2">
    <source>
        <dbReference type="Proteomes" id="UP000232062"/>
    </source>
</evidence>
<gene>
    <name evidence="1" type="ORF">PRCB_10755</name>
</gene>
<accession>A0A2M9WDA7</accession>
<sequence>MGKAEEEYNAKLQRLGVTDRWFRHAWPLTQISLMWCGPPDSLTSDIPAALRAASGELSRNGARDFSCGCLADAGIAPGLMWHIASRVTETEPSVYMDEYGSKTRPGAWRRGFKYVLMPDSQACVAILLQGTRHTTAAMLSFYLSEVADRLEKGDVDGAAHADDSGWAFRTFPAESPAGDTANG</sequence>
<evidence type="ECO:0000313" key="1">
    <source>
        <dbReference type="EMBL" id="PJZ05514.1"/>
    </source>
</evidence>
<dbReference type="EMBL" id="PIQI01000015">
    <property type="protein sequence ID" value="PJZ05514.1"/>
    <property type="molecule type" value="Genomic_DNA"/>
</dbReference>